<proteinExistence type="predicted"/>
<sequence length="189" mass="21155">MNNLQILQSARRVLQLRSPGIPAVAVRLQSDSATGDRPWDKSTRAVVYEIPDVVSPAEKKSRLLSGVDPHSPTAFEPKSDKNAAKGRLAGAHFDLRMENWERNQNKDFRSQMRQWDIQQQAFKTSRLIKHQEYGTFSSNRGNISGRPSHSNSTPVDFHETSKTKSFDEGHQHLSKPGTQPAITPSASSH</sequence>
<reference evidence="3" key="1">
    <citation type="submission" date="2021-02" db="EMBL/GenBank/DDBJ databases">
        <authorList>
            <person name="Nowell W R."/>
        </authorList>
    </citation>
    <scope>NUCLEOTIDE SEQUENCE</scope>
</reference>
<evidence type="ECO:0000313" key="2">
    <source>
        <dbReference type="EMBL" id="CAF0754049.1"/>
    </source>
</evidence>
<protein>
    <submittedName>
        <fullName evidence="3">Uncharacterized protein</fullName>
    </submittedName>
</protein>
<dbReference type="OrthoDB" id="10010978at2759"/>
<dbReference type="EMBL" id="CAJNOR010002751">
    <property type="protein sequence ID" value="CAF1335913.1"/>
    <property type="molecule type" value="Genomic_DNA"/>
</dbReference>
<dbReference type="Proteomes" id="UP000663828">
    <property type="component" value="Unassembled WGS sequence"/>
</dbReference>
<evidence type="ECO:0000313" key="3">
    <source>
        <dbReference type="EMBL" id="CAF1335913.1"/>
    </source>
</evidence>
<organism evidence="3 4">
    <name type="scientific">Adineta ricciae</name>
    <name type="common">Rotifer</name>
    <dbReference type="NCBI Taxonomy" id="249248"/>
    <lineage>
        <taxon>Eukaryota</taxon>
        <taxon>Metazoa</taxon>
        <taxon>Spiralia</taxon>
        <taxon>Gnathifera</taxon>
        <taxon>Rotifera</taxon>
        <taxon>Eurotatoria</taxon>
        <taxon>Bdelloidea</taxon>
        <taxon>Adinetida</taxon>
        <taxon>Adinetidae</taxon>
        <taxon>Adineta</taxon>
    </lineage>
</organism>
<name>A0A815GA53_ADIRI</name>
<dbReference type="EMBL" id="CAJNOJ010000006">
    <property type="protein sequence ID" value="CAF0754049.1"/>
    <property type="molecule type" value="Genomic_DNA"/>
</dbReference>
<comment type="caution">
    <text evidence="3">The sequence shown here is derived from an EMBL/GenBank/DDBJ whole genome shotgun (WGS) entry which is preliminary data.</text>
</comment>
<dbReference type="Proteomes" id="UP000663852">
    <property type="component" value="Unassembled WGS sequence"/>
</dbReference>
<evidence type="ECO:0000313" key="4">
    <source>
        <dbReference type="Proteomes" id="UP000663828"/>
    </source>
</evidence>
<evidence type="ECO:0000256" key="1">
    <source>
        <dbReference type="SAM" id="MobiDB-lite"/>
    </source>
</evidence>
<feature type="compositionally biased region" description="Polar residues" evidence="1">
    <location>
        <begin position="136"/>
        <end position="154"/>
    </location>
</feature>
<feature type="region of interest" description="Disordered" evidence="1">
    <location>
        <begin position="61"/>
        <end position="84"/>
    </location>
</feature>
<keyword evidence="4" id="KW-1185">Reference proteome</keyword>
<dbReference type="AlphaFoldDB" id="A0A815GA53"/>
<feature type="region of interest" description="Disordered" evidence="1">
    <location>
        <begin position="136"/>
        <end position="189"/>
    </location>
</feature>
<accession>A0A815GA53</accession>
<feature type="compositionally biased region" description="Polar residues" evidence="1">
    <location>
        <begin position="176"/>
        <end position="189"/>
    </location>
</feature>
<feature type="compositionally biased region" description="Basic and acidic residues" evidence="1">
    <location>
        <begin position="156"/>
        <end position="171"/>
    </location>
</feature>
<gene>
    <name evidence="2" type="ORF">EDS130_LOCUS2443</name>
    <name evidence="3" type="ORF">XAT740_LOCUS30688</name>
</gene>